<sequence length="896" mass="91955">MRRPAALVPAVHWPSVRGRARADRGPLALVAAVVLVVTLLAAAVPPLLRATADEAARDAIRRAGPEAAVLVDAAWEEGYGPNGGRLRDDDLADDLTDVQRVAVEQLDPELRDALRSPVTVVSGVSLLVTDGSVQRRFQLNYVEDDHGGPAVTWVAGRAPGKTVDGDVEAPYAGPPWEAQVGLSEADAAALKVRPGDHLALKDEQRNPYNVLVSGIFTPVDPGDPAWELVPWVLRPTAGLDGAGSTRLGGLLSPESLPDGRLALLPDQLRRTVVFQPDPDALTWASAQRLAGAVTALKANSGASAQSDSTLKFETQLDAVLRDVRAQVNAAQAQASVLLIAVLTGAVLVVLLAAELLARRRSQALAAARERGASLPGIALELGLEAAAVTLPAAAVGLLLSLVLAGGAAVSGALVVGLAALLAGPAFGTSVAARATRDRRAPANRAARRWQERTRQLRRAVVDVAFVAAAAGAVVALRQRGVEGGSFATAAPALGVLAGSLLLLRVLPLGTGLALRRSLRSRWPLAVFGAARAAATATRALPLLVLVTTTALVTFALTLDVTAARGTVDGAWRTVGADARLDVAAGATASTARVAARIAAAPGVTAVATAQIDDGVRVIAGGDQTTPSLAVLDAPAFARLLAGNPLPDAPDLARLRGTGRIPALVRSADGSLRPGMTVQLVRPGTTPLDLEAVGVAPAINGEENVIVLDARTAPQPFAPNTVWANGPGAARAMAGAEGYVSTQDAVLSDRRSAPLSAGMTRLERGAAATLLVLGLLGFALAAAASAPERWVTLARLRTLGLRPRDTHRVAAAELVPPVLVAIGFGPLLGLLLVELTFGALALRSLTGQPEDPSTVVPWWVFGLAAVVLLTALVGVVAAEARARRSRGLGEVLRVGGS</sequence>
<feature type="transmembrane region" description="Helical" evidence="7">
    <location>
        <begin position="857"/>
        <end position="877"/>
    </location>
</feature>
<evidence type="ECO:0000313" key="9">
    <source>
        <dbReference type="EMBL" id="GAA0234810.1"/>
    </source>
</evidence>
<dbReference type="InterPro" id="IPR003838">
    <property type="entry name" value="ABC3_permease_C"/>
</dbReference>
<evidence type="ECO:0000256" key="1">
    <source>
        <dbReference type="ARBA" id="ARBA00004651"/>
    </source>
</evidence>
<dbReference type="InterPro" id="IPR050250">
    <property type="entry name" value="Macrolide_Exporter_MacB"/>
</dbReference>
<evidence type="ECO:0000256" key="4">
    <source>
        <dbReference type="ARBA" id="ARBA00022989"/>
    </source>
</evidence>
<comment type="subcellular location">
    <subcellularLocation>
        <location evidence="1">Cell membrane</location>
        <topology evidence="1">Multi-pass membrane protein</topology>
    </subcellularLocation>
</comment>
<name>A0ABP3DNJ5_9ACTN</name>
<comment type="caution">
    <text evidence="9">The sequence shown here is derived from an EMBL/GenBank/DDBJ whole genome shotgun (WGS) entry which is preliminary data.</text>
</comment>
<feature type="transmembrane region" description="Helical" evidence="7">
    <location>
        <begin position="813"/>
        <end position="837"/>
    </location>
</feature>
<dbReference type="RefSeq" id="WP_344648483.1">
    <property type="nucleotide sequence ID" value="NZ_BAAAGX010000007.1"/>
</dbReference>
<dbReference type="Pfam" id="PF02687">
    <property type="entry name" value="FtsX"/>
    <property type="match status" value="1"/>
</dbReference>
<protein>
    <submittedName>
        <fullName evidence="9">FtsX-like permease family protein</fullName>
    </submittedName>
</protein>
<dbReference type="PANTHER" id="PTHR30572">
    <property type="entry name" value="MEMBRANE COMPONENT OF TRANSPORTER-RELATED"/>
    <property type="match status" value="1"/>
</dbReference>
<dbReference type="Proteomes" id="UP001500967">
    <property type="component" value="Unassembled WGS sequence"/>
</dbReference>
<keyword evidence="4 7" id="KW-1133">Transmembrane helix</keyword>
<evidence type="ECO:0000256" key="5">
    <source>
        <dbReference type="ARBA" id="ARBA00023136"/>
    </source>
</evidence>
<evidence type="ECO:0000259" key="8">
    <source>
        <dbReference type="Pfam" id="PF02687"/>
    </source>
</evidence>
<organism evidence="9 10">
    <name type="scientific">Cryptosporangium japonicum</name>
    <dbReference type="NCBI Taxonomy" id="80872"/>
    <lineage>
        <taxon>Bacteria</taxon>
        <taxon>Bacillati</taxon>
        <taxon>Actinomycetota</taxon>
        <taxon>Actinomycetes</taxon>
        <taxon>Cryptosporangiales</taxon>
        <taxon>Cryptosporangiaceae</taxon>
        <taxon>Cryptosporangium</taxon>
    </lineage>
</organism>
<feature type="transmembrane region" description="Helical" evidence="7">
    <location>
        <begin position="377"/>
        <end position="403"/>
    </location>
</feature>
<feature type="transmembrane region" description="Helical" evidence="7">
    <location>
        <begin position="456"/>
        <end position="476"/>
    </location>
</feature>
<evidence type="ECO:0000256" key="2">
    <source>
        <dbReference type="ARBA" id="ARBA00022475"/>
    </source>
</evidence>
<dbReference type="EMBL" id="BAAAGX010000007">
    <property type="protein sequence ID" value="GAA0234810.1"/>
    <property type="molecule type" value="Genomic_DNA"/>
</dbReference>
<evidence type="ECO:0000256" key="3">
    <source>
        <dbReference type="ARBA" id="ARBA00022692"/>
    </source>
</evidence>
<feature type="transmembrane region" description="Helical" evidence="7">
    <location>
        <begin position="488"/>
        <end position="514"/>
    </location>
</feature>
<reference evidence="10" key="1">
    <citation type="journal article" date="2019" name="Int. J. Syst. Evol. Microbiol.">
        <title>The Global Catalogue of Microorganisms (GCM) 10K type strain sequencing project: providing services to taxonomists for standard genome sequencing and annotation.</title>
        <authorList>
            <consortium name="The Broad Institute Genomics Platform"/>
            <consortium name="The Broad Institute Genome Sequencing Center for Infectious Disease"/>
            <person name="Wu L."/>
            <person name="Ma J."/>
        </authorList>
    </citation>
    <scope>NUCLEOTIDE SEQUENCE [LARGE SCALE GENOMIC DNA]</scope>
    <source>
        <strain evidence="10">JCM 10425</strain>
    </source>
</reference>
<feature type="transmembrane region" description="Helical" evidence="7">
    <location>
        <begin position="334"/>
        <end position="356"/>
    </location>
</feature>
<proteinExistence type="inferred from homology"/>
<feature type="transmembrane region" description="Helical" evidence="7">
    <location>
        <begin position="409"/>
        <end position="435"/>
    </location>
</feature>
<evidence type="ECO:0000256" key="6">
    <source>
        <dbReference type="ARBA" id="ARBA00038076"/>
    </source>
</evidence>
<keyword evidence="3 7" id="KW-0812">Transmembrane</keyword>
<gene>
    <name evidence="9" type="ORF">GCM10009539_20180</name>
</gene>
<keyword evidence="5 7" id="KW-0472">Membrane</keyword>
<feature type="transmembrane region" description="Helical" evidence="7">
    <location>
        <begin position="27"/>
        <end position="48"/>
    </location>
</feature>
<keyword evidence="2" id="KW-1003">Cell membrane</keyword>
<feature type="transmembrane region" description="Helical" evidence="7">
    <location>
        <begin position="539"/>
        <end position="558"/>
    </location>
</feature>
<feature type="domain" description="ABC3 transporter permease C-terminal" evidence="8">
    <location>
        <begin position="766"/>
        <end position="877"/>
    </location>
</feature>
<keyword evidence="10" id="KW-1185">Reference proteome</keyword>
<evidence type="ECO:0000313" key="10">
    <source>
        <dbReference type="Proteomes" id="UP001500967"/>
    </source>
</evidence>
<dbReference type="PANTHER" id="PTHR30572:SF4">
    <property type="entry name" value="ABC TRANSPORTER PERMEASE YTRF"/>
    <property type="match status" value="1"/>
</dbReference>
<feature type="transmembrane region" description="Helical" evidence="7">
    <location>
        <begin position="765"/>
        <end position="786"/>
    </location>
</feature>
<comment type="similarity">
    <text evidence="6">Belongs to the ABC-4 integral membrane protein family.</text>
</comment>
<evidence type="ECO:0000256" key="7">
    <source>
        <dbReference type="SAM" id="Phobius"/>
    </source>
</evidence>
<accession>A0ABP3DNJ5</accession>